<feature type="domain" description="C2H2-type" evidence="6">
    <location>
        <begin position="492"/>
        <end position="520"/>
    </location>
</feature>
<dbReference type="PANTHER" id="PTHR24379:SF117">
    <property type="entry name" value="ZINC FINGER PROTEIN WECKLE"/>
    <property type="match status" value="1"/>
</dbReference>
<dbReference type="SUPFAM" id="SSF57667">
    <property type="entry name" value="beta-beta-alpha zinc fingers"/>
    <property type="match status" value="4"/>
</dbReference>
<dbReference type="Pfam" id="PF00096">
    <property type="entry name" value="zf-C2H2"/>
    <property type="match status" value="3"/>
</dbReference>
<feature type="domain" description="C2H2-type" evidence="6">
    <location>
        <begin position="430"/>
        <end position="460"/>
    </location>
</feature>
<keyword evidence="7" id="KW-1185">Reference proteome</keyword>
<dbReference type="RefSeq" id="XP_064076165.1">
    <property type="nucleotide sequence ID" value="XM_064220095.1"/>
</dbReference>
<dbReference type="Proteomes" id="UP001652626">
    <property type="component" value="Chromosome 31"/>
</dbReference>
<feature type="domain" description="C2H2-type" evidence="6">
    <location>
        <begin position="374"/>
        <end position="401"/>
    </location>
</feature>
<feature type="domain" description="C2H2-type" evidence="6">
    <location>
        <begin position="346"/>
        <end position="374"/>
    </location>
</feature>
<feature type="domain" description="C2H2-type" evidence="6">
    <location>
        <begin position="527"/>
        <end position="554"/>
    </location>
</feature>
<evidence type="ECO:0000313" key="7">
    <source>
        <dbReference type="Proteomes" id="UP001652626"/>
    </source>
</evidence>
<proteinExistence type="predicted"/>
<dbReference type="PANTHER" id="PTHR24379">
    <property type="entry name" value="KRAB AND ZINC FINGER DOMAIN-CONTAINING"/>
    <property type="match status" value="1"/>
</dbReference>
<keyword evidence="4" id="KW-0862">Zinc</keyword>
<feature type="domain" description="C2H2-type" evidence="6">
    <location>
        <begin position="228"/>
        <end position="251"/>
    </location>
</feature>
<evidence type="ECO:0000313" key="8">
    <source>
        <dbReference type="RefSeq" id="XP_064076165.1"/>
    </source>
</evidence>
<accession>A0ABM4AXZ8</accession>
<dbReference type="SMART" id="SM00355">
    <property type="entry name" value="ZnF_C2H2"/>
    <property type="match status" value="11"/>
</dbReference>
<dbReference type="InterPro" id="IPR013087">
    <property type="entry name" value="Znf_C2H2_type"/>
</dbReference>
<protein>
    <submittedName>
        <fullName evidence="8">Zinc finger protein 454-like</fullName>
    </submittedName>
</protein>
<feature type="domain" description="C2H2-type" evidence="6">
    <location>
        <begin position="463"/>
        <end position="491"/>
    </location>
</feature>
<dbReference type="PROSITE" id="PS00028">
    <property type="entry name" value="ZINC_FINGER_C2H2_1"/>
    <property type="match status" value="6"/>
</dbReference>
<evidence type="ECO:0000256" key="4">
    <source>
        <dbReference type="ARBA" id="ARBA00022833"/>
    </source>
</evidence>
<evidence type="ECO:0000256" key="3">
    <source>
        <dbReference type="ARBA" id="ARBA00022771"/>
    </source>
</evidence>
<keyword evidence="1" id="KW-0479">Metal-binding</keyword>
<evidence type="ECO:0000256" key="2">
    <source>
        <dbReference type="ARBA" id="ARBA00022737"/>
    </source>
</evidence>
<sequence>MDESLVVTVKNICCTCLSIDRKLTRLCSIDDGINNLFFLLSCDSEAYELLCYKETADLHICWECKALLNRLCNFRDQACISQKRLDNIINGTNKNQHYCLSNLSNSHQNSYDYEYITADVNDTIKDEDCDSIKSESDAEFLVFPDLINDSNEGTDDDKDLLIESDKSSVLTTRGDVENVLNIDRNKDQIRKIIVEENMNYTIIKMNERELKNSLQDRKSVPSFVEALFKCDTCVEVFRDETEYQAHMNEAHKKLPKHKKCDICQVYVKRRWYDEHRSDHYLKYQCHFCDNISYNVIVILKHLKIGHAVKSIPKEIRKLRKRSYLKNPGLKPWLADVSPDKHTSVGYVCSKCNELFDTKKERTLHIQKVHKQPDFKCSTCGKTFTGSYNLMNHERLHSGTLPRQPCPICGKLIRYDTMKAHLKVHGERQSVKCFECNKSFVSHSSYLQHLKFTKTHAGNDAFRIRCPICKRGFRTKADRHDHINYRHMGKSNHKCPICDKIISSGRLLTRHLKYTHYGEKKETVRKIYLCQTCGKVCRDTTALREHESIHTGEKPLKCDLCGKRYRRSGALCTHKRLAHKVISKRLLLKHTETNVEDIEE</sequence>
<dbReference type="InterPro" id="IPR036236">
    <property type="entry name" value="Znf_C2H2_sf"/>
</dbReference>
<dbReference type="Gene3D" id="3.30.160.60">
    <property type="entry name" value="Classic Zinc Finger"/>
    <property type="match status" value="5"/>
</dbReference>
<feature type="domain" description="C2H2-type" evidence="6">
    <location>
        <begin position="555"/>
        <end position="578"/>
    </location>
</feature>
<organism evidence="7 8">
    <name type="scientific">Vanessa tameamea</name>
    <name type="common">Kamehameha butterfly</name>
    <dbReference type="NCBI Taxonomy" id="334116"/>
    <lineage>
        <taxon>Eukaryota</taxon>
        <taxon>Metazoa</taxon>
        <taxon>Ecdysozoa</taxon>
        <taxon>Arthropoda</taxon>
        <taxon>Hexapoda</taxon>
        <taxon>Insecta</taxon>
        <taxon>Pterygota</taxon>
        <taxon>Neoptera</taxon>
        <taxon>Endopterygota</taxon>
        <taxon>Lepidoptera</taxon>
        <taxon>Glossata</taxon>
        <taxon>Ditrysia</taxon>
        <taxon>Papilionoidea</taxon>
        <taxon>Nymphalidae</taxon>
        <taxon>Nymphalinae</taxon>
        <taxon>Vanessa</taxon>
    </lineage>
</organism>
<evidence type="ECO:0000256" key="1">
    <source>
        <dbReference type="ARBA" id="ARBA00022723"/>
    </source>
</evidence>
<gene>
    <name evidence="8" type="primary">LOC113391411</name>
</gene>
<evidence type="ECO:0000256" key="5">
    <source>
        <dbReference type="PROSITE-ProRule" id="PRU00042"/>
    </source>
</evidence>
<name>A0ABM4AXZ8_VANTA</name>
<reference evidence="8" key="1">
    <citation type="submission" date="2025-08" db="UniProtKB">
        <authorList>
            <consortium name="RefSeq"/>
        </authorList>
    </citation>
    <scope>IDENTIFICATION</scope>
    <source>
        <tissue evidence="8">Whole body</tissue>
    </source>
</reference>
<dbReference type="GeneID" id="113391411"/>
<keyword evidence="3 5" id="KW-0863">Zinc-finger</keyword>
<evidence type="ECO:0000259" key="6">
    <source>
        <dbReference type="PROSITE" id="PS50157"/>
    </source>
</evidence>
<dbReference type="PROSITE" id="PS50157">
    <property type="entry name" value="ZINC_FINGER_C2H2_2"/>
    <property type="match status" value="8"/>
</dbReference>
<keyword evidence="2" id="KW-0677">Repeat</keyword>